<evidence type="ECO:0000259" key="5">
    <source>
        <dbReference type="Pfam" id="PF23299"/>
    </source>
</evidence>
<feature type="coiled-coil region" evidence="3">
    <location>
        <begin position="503"/>
        <end position="561"/>
    </location>
</feature>
<feature type="region of interest" description="Disordered" evidence="4">
    <location>
        <begin position="301"/>
        <end position="349"/>
    </location>
</feature>
<dbReference type="PANTHER" id="PTHR33345:SF4">
    <property type="entry name" value="MBD DOMAIN-CONTAINING PROTEIN"/>
    <property type="match status" value="1"/>
</dbReference>
<dbReference type="AlphaFoldDB" id="A0AAP0S776"/>
<proteinExistence type="inferred from homology"/>
<dbReference type="Pfam" id="PF23299">
    <property type="entry name" value="DUF7081"/>
    <property type="match status" value="1"/>
</dbReference>
<evidence type="ECO:0000313" key="6">
    <source>
        <dbReference type="EMBL" id="KAK9288797.1"/>
    </source>
</evidence>
<keyword evidence="7" id="KW-1185">Reference proteome</keyword>
<dbReference type="InterPro" id="IPR055508">
    <property type="entry name" value="DUF7081"/>
</dbReference>
<dbReference type="Proteomes" id="UP001415857">
    <property type="component" value="Unassembled WGS sequence"/>
</dbReference>
<dbReference type="PANTHER" id="PTHR33345">
    <property type="entry name" value="ADAPTER PROTEIN, PUTATIVE-RELATED"/>
    <property type="match status" value="1"/>
</dbReference>
<keyword evidence="2" id="KW-0698">rRNA processing</keyword>
<dbReference type="GO" id="GO:0006364">
    <property type="term" value="P:rRNA processing"/>
    <property type="evidence" value="ECO:0007669"/>
    <property type="project" value="UniProtKB-KW"/>
</dbReference>
<evidence type="ECO:0000256" key="2">
    <source>
        <dbReference type="ARBA" id="ARBA00022552"/>
    </source>
</evidence>
<gene>
    <name evidence="6" type="ORF">L1049_017262</name>
</gene>
<feature type="domain" description="DUF7081" evidence="5">
    <location>
        <begin position="153"/>
        <end position="244"/>
    </location>
</feature>
<dbReference type="InterPro" id="IPR019398">
    <property type="entry name" value="Pre-rRNA_process_TSR2"/>
</dbReference>
<dbReference type="EMBL" id="JBBPBK010000003">
    <property type="protein sequence ID" value="KAK9288797.1"/>
    <property type="molecule type" value="Genomic_DNA"/>
</dbReference>
<comment type="similarity">
    <text evidence="1">Belongs to the TSR2 family.</text>
</comment>
<protein>
    <recommendedName>
        <fullName evidence="5">DUF7081 domain-containing protein</fullName>
    </recommendedName>
</protein>
<organism evidence="6 7">
    <name type="scientific">Liquidambar formosana</name>
    <name type="common">Formosan gum</name>
    <dbReference type="NCBI Taxonomy" id="63359"/>
    <lineage>
        <taxon>Eukaryota</taxon>
        <taxon>Viridiplantae</taxon>
        <taxon>Streptophyta</taxon>
        <taxon>Embryophyta</taxon>
        <taxon>Tracheophyta</taxon>
        <taxon>Spermatophyta</taxon>
        <taxon>Magnoliopsida</taxon>
        <taxon>eudicotyledons</taxon>
        <taxon>Gunneridae</taxon>
        <taxon>Pentapetalae</taxon>
        <taxon>Saxifragales</taxon>
        <taxon>Altingiaceae</taxon>
        <taxon>Liquidambar</taxon>
    </lineage>
</organism>
<evidence type="ECO:0000256" key="1">
    <source>
        <dbReference type="ARBA" id="ARBA00006524"/>
    </source>
</evidence>
<name>A0AAP0S776_LIQFO</name>
<evidence type="ECO:0000313" key="7">
    <source>
        <dbReference type="Proteomes" id="UP001415857"/>
    </source>
</evidence>
<keyword evidence="3" id="KW-0175">Coiled coil</keyword>
<sequence>MESINGNRGVAPSTINLGPEALSRLQEGIWSLFSRWNGLQMAIQNEWGGRDSLQKSHQLAADILSWVSQSKAPLCIEDLENSLHESLLLSFNTEILDGSIEELSTMNQDDRACQSAPGSITSWQKEESMEIDIPNGSNGCTPEIKENDFHLRPVSPNSSGKGLPYAPIDWPCPGDNWSWKVGKRSSNSGFYSDRYLYLPSRLQKPTCKKQGFSSKGAVEQYLQTGFPSANIDAFFASFSWKIPSKKHSCTKAEAVHCPSKVCPLIEAVKAQEEDKECNVEKIPHSFPIKRKQRTAALSTAFKRQTRHSKRFPPFPTKDAGITIDLTEETESSDPTTEDSRSTTDFESDQVSSHHISISPACSFVATCQSPCASRGSIMDTPPESPAKLIPEDFDNYLNSLEDILAKPLSQAPLSSAATINSPTLENEMAEARMKLSTLLAMDFPLLVSTKNLVELKDLSSKIQKDPSLSADQLLKLKLIEEIPLISKDYLETKQNVEQADKFFADLEANIAKATSLRKEYNESKEKAAQLQDEIDSSSSAIREIDDQIAKLQSRRAELTDAVEFKVMLKVELNSAQRMVADSLPGVVLKVQLANSKKSEWELKKINSAKREVEILARYAPLKGFSL</sequence>
<accession>A0AAP0S776</accession>
<dbReference type="Pfam" id="PF10273">
    <property type="entry name" value="WGG"/>
    <property type="match status" value="1"/>
</dbReference>
<evidence type="ECO:0000256" key="4">
    <source>
        <dbReference type="SAM" id="MobiDB-lite"/>
    </source>
</evidence>
<evidence type="ECO:0000256" key="3">
    <source>
        <dbReference type="SAM" id="Coils"/>
    </source>
</evidence>
<reference evidence="6 7" key="1">
    <citation type="journal article" date="2024" name="Plant J.">
        <title>Genome sequences and population genomics reveal climatic adaptation and genomic divergence between two closely related sweetgum species.</title>
        <authorList>
            <person name="Xu W.Q."/>
            <person name="Ren C.Q."/>
            <person name="Zhang X.Y."/>
            <person name="Comes H.P."/>
            <person name="Liu X.H."/>
            <person name="Li Y.G."/>
            <person name="Kettle C.J."/>
            <person name="Jalonen R."/>
            <person name="Gaisberger H."/>
            <person name="Ma Y.Z."/>
            <person name="Qiu Y.X."/>
        </authorList>
    </citation>
    <scope>NUCLEOTIDE SEQUENCE [LARGE SCALE GENOMIC DNA]</scope>
    <source>
        <strain evidence="6">Hangzhou</strain>
    </source>
</reference>
<comment type="caution">
    <text evidence="6">The sequence shown here is derived from an EMBL/GenBank/DDBJ whole genome shotgun (WGS) entry which is preliminary data.</text>
</comment>